<organism evidence="2 3">
    <name type="scientific">Botrytis hyacinthi</name>
    <dbReference type="NCBI Taxonomy" id="278943"/>
    <lineage>
        <taxon>Eukaryota</taxon>
        <taxon>Fungi</taxon>
        <taxon>Dikarya</taxon>
        <taxon>Ascomycota</taxon>
        <taxon>Pezizomycotina</taxon>
        <taxon>Leotiomycetes</taxon>
        <taxon>Helotiales</taxon>
        <taxon>Sclerotiniaceae</taxon>
        <taxon>Botrytis</taxon>
    </lineage>
</organism>
<gene>
    <name evidence="2" type="ORF">BHYA_0161g00240</name>
</gene>
<name>A0A4Z1GIW4_9HELO</name>
<sequence length="286" mass="32606">MSFNRRSSSSHKEPQADGSQVKDTNLDQASSGPSVMMGEESKDKNPPEGKPAKKKRERKHRQGFYNRDRRMHGVQRTFGFWEPAGREGAEQDAAKTKDILTSSCISWLQKHHCALVAREGWGNGKKGSLELYHEMFESSAEIKDKTLQLVAGETAEIFLTLLEKVRQIRHCVFRRSCCIDIPIIIVELMLEDAIRLTRMVGGRKSLPILEKLRNRLTREIALNGDIEAASDRLRSLFKQEGLDLKDEIQVRAIRAQRVELGLAIEQKKRQLKVIDNQFVDEVKSGR</sequence>
<proteinExistence type="predicted"/>
<keyword evidence="3" id="KW-1185">Reference proteome</keyword>
<feature type="compositionally biased region" description="Basic and acidic residues" evidence="1">
    <location>
        <begin position="39"/>
        <end position="51"/>
    </location>
</feature>
<reference evidence="2 3" key="1">
    <citation type="submission" date="2017-12" db="EMBL/GenBank/DDBJ databases">
        <title>Comparative genomics of Botrytis spp.</title>
        <authorList>
            <person name="Valero-Jimenez C.A."/>
            <person name="Tapia P."/>
            <person name="Veloso J."/>
            <person name="Silva-Moreno E."/>
            <person name="Staats M."/>
            <person name="Valdes J.H."/>
            <person name="Van Kan J.A.L."/>
        </authorList>
    </citation>
    <scope>NUCLEOTIDE SEQUENCE [LARGE SCALE GENOMIC DNA]</scope>
    <source>
        <strain evidence="2 3">Bh0001</strain>
    </source>
</reference>
<protein>
    <submittedName>
        <fullName evidence="2">Uncharacterized protein</fullName>
    </submittedName>
</protein>
<evidence type="ECO:0000313" key="2">
    <source>
        <dbReference type="EMBL" id="TGO35360.1"/>
    </source>
</evidence>
<feature type="compositionally biased region" description="Polar residues" evidence="1">
    <location>
        <begin position="17"/>
        <end position="33"/>
    </location>
</feature>
<evidence type="ECO:0000256" key="1">
    <source>
        <dbReference type="SAM" id="MobiDB-lite"/>
    </source>
</evidence>
<feature type="region of interest" description="Disordered" evidence="1">
    <location>
        <begin position="1"/>
        <end position="68"/>
    </location>
</feature>
<feature type="compositionally biased region" description="Basic residues" evidence="1">
    <location>
        <begin position="52"/>
        <end position="62"/>
    </location>
</feature>
<comment type="caution">
    <text evidence="2">The sequence shown here is derived from an EMBL/GenBank/DDBJ whole genome shotgun (WGS) entry which is preliminary data.</text>
</comment>
<dbReference type="Proteomes" id="UP000297814">
    <property type="component" value="Unassembled WGS sequence"/>
</dbReference>
<accession>A0A4Z1GIW4</accession>
<dbReference type="EMBL" id="PQXK01000161">
    <property type="protein sequence ID" value="TGO35360.1"/>
    <property type="molecule type" value="Genomic_DNA"/>
</dbReference>
<dbReference type="AlphaFoldDB" id="A0A4Z1GIW4"/>
<evidence type="ECO:0000313" key="3">
    <source>
        <dbReference type="Proteomes" id="UP000297814"/>
    </source>
</evidence>